<evidence type="ECO:0000256" key="1">
    <source>
        <dbReference type="SAM" id="Coils"/>
    </source>
</evidence>
<sequence length="223" mass="26363">MEQNQNNGRNLNEEVQNDWGRMRGWNMVQQPENLWNFRGRRAQAGGNRQNVPAQNMNNMRHGGGRGNERHRAQSQRGHGRRNGDQQETRRKDCRTAFEFDHREEQCWTRVIQAIQQNSTNFGPTSDFHIPNEFEVCANLRSREQLDTIQNAHEIINNQFQFCSKPQIQNILEKLEMHMRTSAIEYEMLEKTIGEMTENLEKANKEMYDLEDIIQKVNFMKVAQ</sequence>
<dbReference type="AlphaFoldDB" id="A0A9P1I299"/>
<dbReference type="EMBL" id="CANHGI010000001">
    <property type="protein sequence ID" value="CAI5437426.1"/>
    <property type="molecule type" value="Genomic_DNA"/>
</dbReference>
<dbReference type="OrthoDB" id="5828693at2759"/>
<evidence type="ECO:0000256" key="2">
    <source>
        <dbReference type="SAM" id="MobiDB-lite"/>
    </source>
</evidence>
<feature type="coiled-coil region" evidence="1">
    <location>
        <begin position="185"/>
        <end position="212"/>
    </location>
</feature>
<protein>
    <submittedName>
        <fullName evidence="3">Uncharacterized protein</fullName>
    </submittedName>
</protein>
<feature type="region of interest" description="Disordered" evidence="2">
    <location>
        <begin position="45"/>
        <end position="90"/>
    </location>
</feature>
<gene>
    <name evidence="3" type="ORF">CAMP_LOCUS63</name>
</gene>
<dbReference type="Proteomes" id="UP001152747">
    <property type="component" value="Unassembled WGS sequence"/>
</dbReference>
<reference evidence="3" key="1">
    <citation type="submission" date="2022-11" db="EMBL/GenBank/DDBJ databases">
        <authorList>
            <person name="Kikuchi T."/>
        </authorList>
    </citation>
    <scope>NUCLEOTIDE SEQUENCE</scope>
    <source>
        <strain evidence="3">PS1010</strain>
    </source>
</reference>
<evidence type="ECO:0000313" key="4">
    <source>
        <dbReference type="Proteomes" id="UP001152747"/>
    </source>
</evidence>
<evidence type="ECO:0000313" key="3">
    <source>
        <dbReference type="EMBL" id="CAI5437426.1"/>
    </source>
</evidence>
<keyword evidence="4" id="KW-1185">Reference proteome</keyword>
<organism evidence="3 4">
    <name type="scientific">Caenorhabditis angaria</name>
    <dbReference type="NCBI Taxonomy" id="860376"/>
    <lineage>
        <taxon>Eukaryota</taxon>
        <taxon>Metazoa</taxon>
        <taxon>Ecdysozoa</taxon>
        <taxon>Nematoda</taxon>
        <taxon>Chromadorea</taxon>
        <taxon>Rhabditida</taxon>
        <taxon>Rhabditina</taxon>
        <taxon>Rhabditomorpha</taxon>
        <taxon>Rhabditoidea</taxon>
        <taxon>Rhabditidae</taxon>
        <taxon>Peloderinae</taxon>
        <taxon>Caenorhabditis</taxon>
    </lineage>
</organism>
<feature type="compositionally biased region" description="Basic and acidic residues" evidence="2">
    <location>
        <begin position="81"/>
        <end position="90"/>
    </location>
</feature>
<accession>A0A9P1I299</accession>
<name>A0A9P1I299_9PELO</name>
<keyword evidence="1" id="KW-0175">Coiled coil</keyword>
<proteinExistence type="predicted"/>
<comment type="caution">
    <text evidence="3">The sequence shown here is derived from an EMBL/GenBank/DDBJ whole genome shotgun (WGS) entry which is preliminary data.</text>
</comment>
<feature type="compositionally biased region" description="Low complexity" evidence="2">
    <location>
        <begin position="45"/>
        <end position="60"/>
    </location>
</feature>